<dbReference type="EMBL" id="CP041334">
    <property type="protein sequence ID" value="QKY73125.1"/>
    <property type="molecule type" value="Genomic_DNA"/>
</dbReference>
<name>A0A6I5WU95_GLAPU</name>
<reference evidence="1 2" key="1">
    <citation type="submission" date="2019-06" db="EMBL/GenBank/DDBJ databases">
        <title>Complete genome sequence of Haemophilus parasuis HPS412.</title>
        <authorList>
            <person name="Yang S."/>
            <person name="Huang C."/>
        </authorList>
    </citation>
    <scope>NUCLEOTIDE SEQUENCE [LARGE SCALE GENOMIC DNA]</scope>
    <source>
        <strain evidence="1 2">HPS412</strain>
    </source>
</reference>
<dbReference type="KEGG" id="hpak:JT17_02090"/>
<dbReference type="KEGG" id="hpas:JL26_04530"/>
<accession>A0A6I5WU95</accession>
<proteinExistence type="predicted"/>
<evidence type="ECO:0000313" key="1">
    <source>
        <dbReference type="EMBL" id="QKY73125.1"/>
    </source>
</evidence>
<dbReference type="AlphaFoldDB" id="A0A6I5WU95"/>
<evidence type="ECO:0000313" key="2">
    <source>
        <dbReference type="Proteomes" id="UP000509790"/>
    </source>
</evidence>
<dbReference type="Proteomes" id="UP000509790">
    <property type="component" value="Chromosome"/>
</dbReference>
<dbReference type="GeneID" id="66618737"/>
<protein>
    <submittedName>
        <fullName evidence="1">Uncharacterized protein</fullName>
    </submittedName>
</protein>
<sequence length="123" mass="14411">MNFFDILGRVAKAISRSVGNSMENHIIELWNKLKHLDNDRFISFINSKDTLNTQVYISVLSIYSKSINSYYDFIYTIGKTKYNKDEIIRGTLRICKSNIIQLSNKREMNEIRQIANKFATEFS</sequence>
<gene>
    <name evidence="1" type="ORF">FLK62_07675</name>
</gene>
<organism evidence="1 2">
    <name type="scientific">Glaesserella parasuis</name>
    <name type="common">Haemophilus parasuis</name>
    <dbReference type="NCBI Taxonomy" id="738"/>
    <lineage>
        <taxon>Bacteria</taxon>
        <taxon>Pseudomonadati</taxon>
        <taxon>Pseudomonadota</taxon>
        <taxon>Gammaproteobacteria</taxon>
        <taxon>Pasteurellales</taxon>
        <taxon>Pasteurellaceae</taxon>
        <taxon>Glaesserella</taxon>
    </lineage>
</organism>
<dbReference type="RefSeq" id="WP_005713491.1">
    <property type="nucleotide sequence ID" value="NZ_CP009158.1"/>
</dbReference>